<feature type="domain" description="S1 motif" evidence="9">
    <location>
        <begin position="647"/>
        <end position="728"/>
    </location>
</feature>
<dbReference type="RefSeq" id="WP_167226686.1">
    <property type="nucleotide sequence ID" value="NZ_JAAQPH010000013.1"/>
</dbReference>
<dbReference type="GO" id="GO:0008859">
    <property type="term" value="F:exoribonuclease II activity"/>
    <property type="evidence" value="ECO:0007669"/>
    <property type="project" value="UniProtKB-UniRule"/>
</dbReference>
<keyword evidence="4 7" id="KW-0378">Hydrolase</keyword>
<keyword evidence="6 7" id="KW-0694">RNA-binding</keyword>
<dbReference type="AlphaFoldDB" id="A0A967K862"/>
<comment type="subcellular location">
    <subcellularLocation>
        <location evidence="7">Cytoplasm</location>
    </subcellularLocation>
</comment>
<dbReference type="CDD" id="cd04471">
    <property type="entry name" value="S1_RNase_R"/>
    <property type="match status" value="1"/>
</dbReference>
<dbReference type="PROSITE" id="PS50126">
    <property type="entry name" value="S1"/>
    <property type="match status" value="1"/>
</dbReference>
<dbReference type="InterPro" id="IPR022966">
    <property type="entry name" value="RNase_II/R_CS"/>
</dbReference>
<sequence length="810" mass="89103">MPRSKGPAGKARSTSFPTKEQVLAFINESAEPVGKREIARAFRIKGSDRIRLKALLKDLEREGLLAKQPQRRLAPPGHLPNVLVVEVSGLDEDGEMLARPTVWEEDRPPPTIYLAPERSSRSALAVGERVLARLKKTGDGSYEAQVIRKLDRPQRRVLGIYELGSEGGRLRPTDKRAKSDFIVTTENAAGAEPGELVLAEVLPERRRSQRLGLRSARVLQRLGRGDDPKALSLITLHEHGLISEFPAEAVSEAEAAGPVGLGKREDLRDLLLVTIDGADARDFDDAVFAEPDDDPKNAGGWHLLVAIADVAHYVRPGSALDRSAHARGNSVYFPDRVLPMLPTALSNGWCSLNPKEDRPCMAAHLWIDRDGLLLRQRFVRGLMRSAARLTYEEVQAARDGRPVEAGDGRNETVLEAVLPALYGAYQALLNGREKRGTLELDLPERKIRLSDDGQVVGIDARERLDSHRLIEEFMITANVAAAKELERLGRPCMYRVHDKPDPVRLKALAEVLEGLGLRLNASQVVRPRLLTQLLTKAAGKPEAGLVNDLVLRCQSQAIYSPENIGHFGLALTHYAHFTSPIRRYADLMVHRALISGLKLGKDGLPADAEGQFDETASHISTTERSASAAERDAVDRFTAAYLKDRVGDEFSGRVNGVTRFGLFVTLDDNGADGLIPISTLPDDFYHHVESRHSLEGQRWGRVYRLGDRVSVRLLEAEPVTGGLILSLIETNNGETKSSKGDGNTRSSSRPGASGDRDRNTVRKMPQTQRKTRKSTKTNKDKGKPKRSKSTGNSRRGAGVGPKTPRGRKVR</sequence>
<evidence type="ECO:0000256" key="8">
    <source>
        <dbReference type="SAM" id="MobiDB-lite"/>
    </source>
</evidence>
<dbReference type="InterPro" id="IPR040476">
    <property type="entry name" value="CSD2"/>
</dbReference>
<comment type="catalytic activity">
    <reaction evidence="1 7">
        <text>Exonucleolytic cleavage in the 3'- to 5'-direction to yield nucleoside 5'-phosphates.</text>
        <dbReference type="EC" id="3.1.13.1"/>
    </reaction>
</comment>
<dbReference type="InterPro" id="IPR012340">
    <property type="entry name" value="NA-bd_OB-fold"/>
</dbReference>
<dbReference type="PANTHER" id="PTHR23355:SF9">
    <property type="entry name" value="DIS3-LIKE EXONUCLEASE 2"/>
    <property type="match status" value="1"/>
</dbReference>
<evidence type="ECO:0000256" key="4">
    <source>
        <dbReference type="ARBA" id="ARBA00022801"/>
    </source>
</evidence>
<dbReference type="Proteomes" id="UP000761264">
    <property type="component" value="Unassembled WGS sequence"/>
</dbReference>
<evidence type="ECO:0000256" key="5">
    <source>
        <dbReference type="ARBA" id="ARBA00022839"/>
    </source>
</evidence>
<protein>
    <recommendedName>
        <fullName evidence="7">Ribonuclease R</fullName>
        <shortName evidence="7">RNase R</shortName>
        <ecNumber evidence="7">3.1.13.1</ecNumber>
    </recommendedName>
</protein>
<dbReference type="Gene3D" id="2.40.50.140">
    <property type="entry name" value="Nucleic acid-binding proteins"/>
    <property type="match status" value="1"/>
</dbReference>
<keyword evidence="2 7" id="KW-0963">Cytoplasm</keyword>
<dbReference type="Pfam" id="PF00575">
    <property type="entry name" value="S1"/>
    <property type="match status" value="1"/>
</dbReference>
<dbReference type="InterPro" id="IPR004476">
    <property type="entry name" value="RNase_II/RNase_R"/>
</dbReference>
<evidence type="ECO:0000256" key="3">
    <source>
        <dbReference type="ARBA" id="ARBA00022722"/>
    </source>
</evidence>
<comment type="similarity">
    <text evidence="7">Belongs to the RNR ribonuclease family. RNase R subfamily.</text>
</comment>
<evidence type="ECO:0000256" key="7">
    <source>
        <dbReference type="HAMAP-Rule" id="MF_01895"/>
    </source>
</evidence>
<accession>A0A967K862</accession>
<dbReference type="InterPro" id="IPR050180">
    <property type="entry name" value="RNR_Ribonuclease"/>
</dbReference>
<dbReference type="GO" id="GO:0006402">
    <property type="term" value="P:mRNA catabolic process"/>
    <property type="evidence" value="ECO:0007669"/>
    <property type="project" value="TreeGrafter"/>
</dbReference>
<comment type="caution">
    <text evidence="10">The sequence shown here is derived from an EMBL/GenBank/DDBJ whole genome shotgun (WGS) entry which is preliminary data.</text>
</comment>
<dbReference type="NCBIfam" id="TIGR00358">
    <property type="entry name" value="3_prime_RNase"/>
    <property type="match status" value="1"/>
</dbReference>
<evidence type="ECO:0000256" key="1">
    <source>
        <dbReference type="ARBA" id="ARBA00001849"/>
    </source>
</evidence>
<evidence type="ECO:0000259" key="9">
    <source>
        <dbReference type="PROSITE" id="PS50126"/>
    </source>
</evidence>
<dbReference type="EMBL" id="JAAQPH010000013">
    <property type="protein sequence ID" value="NIA70258.1"/>
    <property type="molecule type" value="Genomic_DNA"/>
</dbReference>
<dbReference type="InterPro" id="IPR001900">
    <property type="entry name" value="RNase_II/R"/>
</dbReference>
<evidence type="ECO:0000313" key="10">
    <source>
        <dbReference type="EMBL" id="NIA70258.1"/>
    </source>
</evidence>
<dbReference type="NCBIfam" id="TIGR02063">
    <property type="entry name" value="RNase_R"/>
    <property type="match status" value="1"/>
</dbReference>
<gene>
    <name evidence="7 10" type="primary">rnr</name>
    <name evidence="10" type="ORF">HBA54_16750</name>
</gene>
<dbReference type="GO" id="GO:0003723">
    <property type="term" value="F:RNA binding"/>
    <property type="evidence" value="ECO:0007669"/>
    <property type="project" value="UniProtKB-UniRule"/>
</dbReference>
<feature type="region of interest" description="Disordered" evidence="8">
    <location>
        <begin position="732"/>
        <end position="810"/>
    </location>
</feature>
<reference evidence="10" key="1">
    <citation type="submission" date="2020-03" db="EMBL/GenBank/DDBJ databases">
        <title>Genome of Pelagibius litoralis DSM 21314T.</title>
        <authorList>
            <person name="Wang G."/>
        </authorList>
    </citation>
    <scope>NUCLEOTIDE SEQUENCE</scope>
    <source>
        <strain evidence="10">DSM 21314</strain>
    </source>
</reference>
<feature type="compositionally biased region" description="Polar residues" evidence="8">
    <location>
        <begin position="732"/>
        <end position="750"/>
    </location>
</feature>
<name>A0A967K862_9PROT</name>
<keyword evidence="11" id="KW-1185">Reference proteome</keyword>
<evidence type="ECO:0000256" key="6">
    <source>
        <dbReference type="ARBA" id="ARBA00022884"/>
    </source>
</evidence>
<dbReference type="InterPro" id="IPR011805">
    <property type="entry name" value="RNase_R"/>
</dbReference>
<dbReference type="Pfam" id="PF00773">
    <property type="entry name" value="RNB"/>
    <property type="match status" value="1"/>
</dbReference>
<evidence type="ECO:0000256" key="2">
    <source>
        <dbReference type="ARBA" id="ARBA00022490"/>
    </source>
</evidence>
<organism evidence="10 11">
    <name type="scientific">Pelagibius litoralis</name>
    <dbReference type="NCBI Taxonomy" id="374515"/>
    <lineage>
        <taxon>Bacteria</taxon>
        <taxon>Pseudomonadati</taxon>
        <taxon>Pseudomonadota</taxon>
        <taxon>Alphaproteobacteria</taxon>
        <taxon>Rhodospirillales</taxon>
        <taxon>Rhodovibrionaceae</taxon>
        <taxon>Pelagibius</taxon>
    </lineage>
</organism>
<dbReference type="GO" id="GO:0005829">
    <property type="term" value="C:cytosol"/>
    <property type="evidence" value="ECO:0007669"/>
    <property type="project" value="TreeGrafter"/>
</dbReference>
<comment type="function">
    <text evidence="7">3'-5' exoribonuclease that releases 5'-nucleoside monophosphates and is involved in maturation of structured RNAs.</text>
</comment>
<evidence type="ECO:0000313" key="11">
    <source>
        <dbReference type="Proteomes" id="UP000761264"/>
    </source>
</evidence>
<dbReference type="InterPro" id="IPR003029">
    <property type="entry name" value="S1_domain"/>
</dbReference>
<keyword evidence="5 7" id="KW-0269">Exonuclease</keyword>
<feature type="compositionally biased region" description="Basic residues" evidence="8">
    <location>
        <begin position="769"/>
        <end position="788"/>
    </location>
</feature>
<keyword evidence="3 7" id="KW-0540">Nuclease</keyword>
<dbReference type="PROSITE" id="PS01175">
    <property type="entry name" value="RIBONUCLEASE_II"/>
    <property type="match status" value="1"/>
</dbReference>
<dbReference type="HAMAP" id="MF_01895">
    <property type="entry name" value="RNase_R"/>
    <property type="match status" value="1"/>
</dbReference>
<dbReference type="Pfam" id="PF17876">
    <property type="entry name" value="CSD2"/>
    <property type="match status" value="1"/>
</dbReference>
<dbReference type="SUPFAM" id="SSF50249">
    <property type="entry name" value="Nucleic acid-binding proteins"/>
    <property type="match status" value="2"/>
</dbReference>
<dbReference type="EC" id="3.1.13.1" evidence="7"/>
<dbReference type="PANTHER" id="PTHR23355">
    <property type="entry name" value="RIBONUCLEASE"/>
    <property type="match status" value="1"/>
</dbReference>
<proteinExistence type="inferred from homology"/>
<dbReference type="SMART" id="SM00316">
    <property type="entry name" value="S1"/>
    <property type="match status" value="1"/>
</dbReference>
<dbReference type="SMART" id="SM00955">
    <property type="entry name" value="RNB"/>
    <property type="match status" value="1"/>
</dbReference>